<keyword evidence="2 8" id="KW-0813">Transport</keyword>
<dbReference type="SMR" id="A0A8S3YUK1"/>
<dbReference type="GO" id="GO:0046872">
    <property type="term" value="F:metal ion binding"/>
    <property type="evidence" value="ECO:0007669"/>
    <property type="project" value="UniProtKB-KW"/>
</dbReference>
<dbReference type="EMBL" id="CAJHNH020000791">
    <property type="protein sequence ID" value="CAG5119898.1"/>
    <property type="molecule type" value="Genomic_DNA"/>
</dbReference>
<keyword evidence="11" id="KW-1185">Reference proteome</keyword>
<protein>
    <recommendedName>
        <fullName evidence="1">Globin</fullName>
    </recommendedName>
    <alternativeName>
        <fullName evidence="7">Myoglobin</fullName>
    </alternativeName>
</protein>
<evidence type="ECO:0000256" key="5">
    <source>
        <dbReference type="ARBA" id="ARBA00023004"/>
    </source>
</evidence>
<dbReference type="GO" id="GO:0020037">
    <property type="term" value="F:heme binding"/>
    <property type="evidence" value="ECO:0007669"/>
    <property type="project" value="InterPro"/>
</dbReference>
<dbReference type="SUPFAM" id="SSF46458">
    <property type="entry name" value="Globin-like"/>
    <property type="match status" value="1"/>
</dbReference>
<evidence type="ECO:0000256" key="2">
    <source>
        <dbReference type="ARBA" id="ARBA00022448"/>
    </source>
</evidence>
<gene>
    <name evidence="10" type="ORF">CUNI_LOCUS5456</name>
</gene>
<comment type="caution">
    <text evidence="10">The sequence shown here is derived from an EMBL/GenBank/DDBJ whole genome shotgun (WGS) entry which is preliminary data.</text>
</comment>
<name>A0A8S3YUK1_9EUPU</name>
<dbReference type="InterPro" id="IPR009050">
    <property type="entry name" value="Globin-like_sf"/>
</dbReference>
<dbReference type="GO" id="GO:0005344">
    <property type="term" value="F:oxygen carrier activity"/>
    <property type="evidence" value="ECO:0007669"/>
    <property type="project" value="UniProtKB-KW"/>
</dbReference>
<dbReference type="CDD" id="cd01040">
    <property type="entry name" value="Mb-like"/>
    <property type="match status" value="1"/>
</dbReference>
<keyword evidence="6" id="KW-0514">Muscle protein</keyword>
<evidence type="ECO:0000256" key="8">
    <source>
        <dbReference type="RuleBase" id="RU000356"/>
    </source>
</evidence>
<evidence type="ECO:0000313" key="10">
    <source>
        <dbReference type="EMBL" id="CAG5119898.1"/>
    </source>
</evidence>
<dbReference type="InterPro" id="IPR012292">
    <property type="entry name" value="Globin/Proto"/>
</dbReference>
<accession>A0A8S3YUK1</accession>
<evidence type="ECO:0000256" key="1">
    <source>
        <dbReference type="ARBA" id="ARBA00013895"/>
    </source>
</evidence>
<dbReference type="Proteomes" id="UP000678393">
    <property type="component" value="Unassembled WGS sequence"/>
</dbReference>
<dbReference type="PROSITE" id="PS01033">
    <property type="entry name" value="GLOBIN"/>
    <property type="match status" value="1"/>
</dbReference>
<feature type="domain" description="Globin" evidence="9">
    <location>
        <begin position="34"/>
        <end position="186"/>
    </location>
</feature>
<evidence type="ECO:0000256" key="7">
    <source>
        <dbReference type="ARBA" id="ARBA00030087"/>
    </source>
</evidence>
<evidence type="ECO:0000256" key="4">
    <source>
        <dbReference type="ARBA" id="ARBA00022723"/>
    </source>
</evidence>
<organism evidence="10 11">
    <name type="scientific">Candidula unifasciata</name>
    <dbReference type="NCBI Taxonomy" id="100452"/>
    <lineage>
        <taxon>Eukaryota</taxon>
        <taxon>Metazoa</taxon>
        <taxon>Spiralia</taxon>
        <taxon>Lophotrochozoa</taxon>
        <taxon>Mollusca</taxon>
        <taxon>Gastropoda</taxon>
        <taxon>Heterobranchia</taxon>
        <taxon>Euthyneura</taxon>
        <taxon>Panpulmonata</taxon>
        <taxon>Eupulmonata</taxon>
        <taxon>Stylommatophora</taxon>
        <taxon>Helicina</taxon>
        <taxon>Helicoidea</taxon>
        <taxon>Geomitridae</taxon>
        <taxon>Candidula</taxon>
    </lineage>
</organism>
<proteinExistence type="inferred from homology"/>
<keyword evidence="5" id="KW-0408">Iron</keyword>
<dbReference type="Gene3D" id="1.10.490.10">
    <property type="entry name" value="Globins"/>
    <property type="match status" value="1"/>
</dbReference>
<dbReference type="InterPro" id="IPR044399">
    <property type="entry name" value="Mb-like_M"/>
</dbReference>
<dbReference type="AlphaFoldDB" id="A0A8S3YUK1"/>
<keyword evidence="4" id="KW-0479">Metal-binding</keyword>
<dbReference type="InterPro" id="IPR000971">
    <property type="entry name" value="Globin"/>
</dbReference>
<dbReference type="GO" id="GO:0019825">
    <property type="term" value="F:oxygen binding"/>
    <property type="evidence" value="ECO:0007669"/>
    <property type="project" value="InterPro"/>
</dbReference>
<comment type="similarity">
    <text evidence="8">Belongs to the globin family.</text>
</comment>
<evidence type="ECO:0000313" key="11">
    <source>
        <dbReference type="Proteomes" id="UP000678393"/>
    </source>
</evidence>
<evidence type="ECO:0000259" key="9">
    <source>
        <dbReference type="PROSITE" id="PS01033"/>
    </source>
</evidence>
<sequence>MGCLSSSLTAESHLKFASRRRSSAWEISDFGAAVLNAEDWANVFTVSNIIRSQGLEMDILASTFERLFNKHPKTRILFADAGIISLTEEPKVEARLRAHVREIASAINRILELKGSDPDALEPYLKEIRMLHRRIKGFQFIYFESFAHCYEHAFTNLLGSAISRQQKQAYHKFLIYLYKVLSKEDNLAPPTKDQARRSDVVPTK</sequence>
<keyword evidence="3 8" id="KW-0349">Heme</keyword>
<dbReference type="Pfam" id="PF00042">
    <property type="entry name" value="Globin"/>
    <property type="match status" value="1"/>
</dbReference>
<reference evidence="10" key="1">
    <citation type="submission" date="2021-04" db="EMBL/GenBank/DDBJ databases">
        <authorList>
            <consortium name="Molecular Ecology Group"/>
        </authorList>
    </citation>
    <scope>NUCLEOTIDE SEQUENCE</scope>
</reference>
<keyword evidence="8" id="KW-0561">Oxygen transport</keyword>
<evidence type="ECO:0000256" key="3">
    <source>
        <dbReference type="ARBA" id="ARBA00022617"/>
    </source>
</evidence>
<evidence type="ECO:0000256" key="6">
    <source>
        <dbReference type="ARBA" id="ARBA00023179"/>
    </source>
</evidence>